<evidence type="ECO:0000313" key="9">
    <source>
        <dbReference type="Proteomes" id="UP001232536"/>
    </source>
</evidence>
<feature type="transmembrane region" description="Helical" evidence="7">
    <location>
        <begin position="16"/>
        <end position="37"/>
    </location>
</feature>
<keyword evidence="4 7" id="KW-0812">Transmembrane</keyword>
<organism evidence="8 9">
    <name type="scientific">Actinotalea lenta</name>
    <dbReference type="NCBI Taxonomy" id="3064654"/>
    <lineage>
        <taxon>Bacteria</taxon>
        <taxon>Bacillati</taxon>
        <taxon>Actinomycetota</taxon>
        <taxon>Actinomycetes</taxon>
        <taxon>Micrococcales</taxon>
        <taxon>Cellulomonadaceae</taxon>
        <taxon>Actinotalea</taxon>
    </lineage>
</organism>
<feature type="transmembrane region" description="Helical" evidence="7">
    <location>
        <begin position="299"/>
        <end position="321"/>
    </location>
</feature>
<proteinExistence type="inferred from homology"/>
<feature type="transmembrane region" description="Helical" evidence="7">
    <location>
        <begin position="327"/>
        <end position="349"/>
    </location>
</feature>
<dbReference type="EMBL" id="JAUQYP010000001">
    <property type="protein sequence ID" value="MDO8106734.1"/>
    <property type="molecule type" value="Genomic_DNA"/>
</dbReference>
<dbReference type="Pfam" id="PF03773">
    <property type="entry name" value="ArsP_1"/>
    <property type="match status" value="1"/>
</dbReference>
<comment type="similarity">
    <text evidence="2">Belongs to the UPF0718 family.</text>
</comment>
<evidence type="ECO:0000256" key="3">
    <source>
        <dbReference type="ARBA" id="ARBA00022475"/>
    </source>
</evidence>
<evidence type="ECO:0000256" key="2">
    <source>
        <dbReference type="ARBA" id="ARBA00006386"/>
    </source>
</evidence>
<keyword evidence="9" id="KW-1185">Reference proteome</keyword>
<comment type="caution">
    <text evidence="8">The sequence shown here is derived from an EMBL/GenBank/DDBJ whole genome shotgun (WGS) entry which is preliminary data.</text>
</comment>
<evidence type="ECO:0000256" key="1">
    <source>
        <dbReference type="ARBA" id="ARBA00004651"/>
    </source>
</evidence>
<keyword evidence="6 7" id="KW-0472">Membrane</keyword>
<feature type="transmembrane region" description="Helical" evidence="7">
    <location>
        <begin position="57"/>
        <end position="81"/>
    </location>
</feature>
<gene>
    <name evidence="8" type="ORF">Q6348_05925</name>
</gene>
<keyword evidence="3" id="KW-1003">Cell membrane</keyword>
<dbReference type="Proteomes" id="UP001232536">
    <property type="component" value="Unassembled WGS sequence"/>
</dbReference>
<evidence type="ECO:0000256" key="6">
    <source>
        <dbReference type="ARBA" id="ARBA00023136"/>
    </source>
</evidence>
<accession>A0ABT9D913</accession>
<dbReference type="PANTHER" id="PTHR42775:SF1">
    <property type="entry name" value="PERMEASE RV2963-RELATED"/>
    <property type="match status" value="1"/>
</dbReference>
<reference evidence="8 9" key="1">
    <citation type="submission" date="2023-07" db="EMBL/GenBank/DDBJ databases">
        <title>Description of novel actinomycetes strains, isolated from tidal flat sediment.</title>
        <authorList>
            <person name="Lu C."/>
        </authorList>
    </citation>
    <scope>NUCLEOTIDE SEQUENCE [LARGE SCALE GENOMIC DNA]</scope>
    <source>
        <strain evidence="8 9">SYSU T00b441</strain>
    </source>
</reference>
<evidence type="ECO:0000313" key="8">
    <source>
        <dbReference type="EMBL" id="MDO8106734.1"/>
    </source>
</evidence>
<keyword evidence="5 7" id="KW-1133">Transmembrane helix</keyword>
<dbReference type="InterPro" id="IPR005524">
    <property type="entry name" value="DUF318"/>
</dbReference>
<evidence type="ECO:0000256" key="5">
    <source>
        <dbReference type="ARBA" id="ARBA00022989"/>
    </source>
</evidence>
<sequence length="350" mass="36973">MSLAQRVGAGSATRRWLGLAGAAAVWVAAYELNVHLWDWLVFDVAGLDPESRLGSGVHFFVYDSVKIGLLLTGIIFVVTVLRSFMSVERTRALLGGKREGVGNVMAAGLGVVTPFCSCSAVPAFIGFVAAGVPIGVTMSFLIASPMVNEVAIALLLGLFGIGPTLLYIGAGLLVAIVGGMVLGRVRAERWVEPFVFETRLRGQVLDSTLGLSWADRFQMGREEVGSILRKIWPYLLVGIGLGAVIHGWAPQDLFARYAGAGNPLAVPVAVLLGVPLYSNAAGILPLVEALHDKGLPMGTLLAFMMAVVALSLPEMILLRRVLKPRLIATFIAVVAAGILAVGYLFNAVLA</sequence>
<protein>
    <submittedName>
        <fullName evidence="8">Permease</fullName>
    </submittedName>
</protein>
<dbReference type="RefSeq" id="WP_304600379.1">
    <property type="nucleotide sequence ID" value="NZ_JAUQYO010000001.1"/>
</dbReference>
<name>A0ABT9D913_9CELL</name>
<feature type="transmembrane region" description="Helical" evidence="7">
    <location>
        <begin position="150"/>
        <end position="182"/>
    </location>
</feature>
<comment type="subcellular location">
    <subcellularLocation>
        <location evidence="1">Cell membrane</location>
        <topology evidence="1">Multi-pass membrane protein</topology>
    </subcellularLocation>
</comment>
<feature type="transmembrane region" description="Helical" evidence="7">
    <location>
        <begin position="231"/>
        <end position="249"/>
    </location>
</feature>
<evidence type="ECO:0000256" key="7">
    <source>
        <dbReference type="SAM" id="Phobius"/>
    </source>
</evidence>
<dbReference type="PANTHER" id="PTHR42775">
    <property type="entry name" value="PERMEASE RV2963-RELATED"/>
    <property type="match status" value="1"/>
</dbReference>
<dbReference type="InterPro" id="IPR053166">
    <property type="entry name" value="UPF0718_permease"/>
</dbReference>
<feature type="transmembrane region" description="Helical" evidence="7">
    <location>
        <begin position="264"/>
        <end position="287"/>
    </location>
</feature>
<evidence type="ECO:0000256" key="4">
    <source>
        <dbReference type="ARBA" id="ARBA00022692"/>
    </source>
</evidence>